<dbReference type="Pfam" id="PF03781">
    <property type="entry name" value="FGE-sulfatase"/>
    <property type="match status" value="1"/>
</dbReference>
<dbReference type="PANTHER" id="PTHR23150:SF19">
    <property type="entry name" value="FORMYLGLYCINE-GENERATING ENZYME"/>
    <property type="match status" value="1"/>
</dbReference>
<feature type="domain" description="Sulfatase-modifying factor enzyme-like" evidence="2">
    <location>
        <begin position="68"/>
        <end position="290"/>
    </location>
</feature>
<keyword evidence="1" id="KW-0812">Transmembrane</keyword>
<dbReference type="EMBL" id="CP048685">
    <property type="protein sequence ID" value="QPJ63139.1"/>
    <property type="molecule type" value="Genomic_DNA"/>
</dbReference>
<dbReference type="SUPFAM" id="SSF56436">
    <property type="entry name" value="C-type lectin-like"/>
    <property type="match status" value="1"/>
</dbReference>
<proteinExistence type="predicted"/>
<dbReference type="InterPro" id="IPR042095">
    <property type="entry name" value="SUMF_sf"/>
</dbReference>
<keyword evidence="1" id="KW-1133">Transmembrane helix</keyword>
<protein>
    <submittedName>
        <fullName evidence="3">Formylglycine-generating enzyme family protein</fullName>
    </submittedName>
</protein>
<evidence type="ECO:0000259" key="2">
    <source>
        <dbReference type="Pfam" id="PF03781"/>
    </source>
</evidence>
<feature type="transmembrane region" description="Helical" evidence="1">
    <location>
        <begin position="6"/>
        <end position="28"/>
    </location>
</feature>
<dbReference type="KEGG" id="nli:G3M70_15160"/>
<dbReference type="Gene3D" id="3.90.1580.10">
    <property type="entry name" value="paralog of FGE (formylglycine-generating enzyme)"/>
    <property type="match status" value="1"/>
</dbReference>
<dbReference type="Proteomes" id="UP000594688">
    <property type="component" value="Chromosome"/>
</dbReference>
<name>A0A7T0G170_9BACT</name>
<dbReference type="InterPro" id="IPR051043">
    <property type="entry name" value="Sulfatase_Mod_Factor_Kinase"/>
</dbReference>
<dbReference type="PANTHER" id="PTHR23150">
    <property type="entry name" value="SULFATASE MODIFYING FACTOR 1, 2"/>
    <property type="match status" value="1"/>
</dbReference>
<evidence type="ECO:0000313" key="4">
    <source>
        <dbReference type="Proteomes" id="UP000594688"/>
    </source>
</evidence>
<reference evidence="3 4" key="1">
    <citation type="submission" date="2020-02" db="EMBL/GenBank/DDBJ databases">
        <title>Genomic and physiological characterization of two novel Nitrospinaceae genera.</title>
        <authorList>
            <person name="Mueller A.J."/>
            <person name="Jung M.-Y."/>
            <person name="Strachan C.R."/>
            <person name="Herbold C.W."/>
            <person name="Kirkegaard R.H."/>
            <person name="Daims H."/>
        </authorList>
    </citation>
    <scope>NUCLEOTIDE SEQUENCE [LARGE SCALE GENOMIC DNA]</scope>
    <source>
        <strain evidence="3">EB</strain>
    </source>
</reference>
<gene>
    <name evidence="3" type="ORF">G3M70_15160</name>
</gene>
<dbReference type="AlphaFoldDB" id="A0A7T0G170"/>
<sequence>MNNKQLTFGIIFVFFIAILFFMVIVWEIKKSIDFQEKMADSRPDNKQMKIEDNRDFSIYETMVGDDGREMILIPEGVFTRGSRMGDIDEKPEQEVYLDAFYADKFEVTVEAYNKFRKAADYVEASVPFFQGNHEILDTPNFPQVGVSWYDAVNYCAWAGKRLLTEAEWEKAARGTHGLVYPWGNDMLPKRANIKGTADDFPYMAPVGSYPMGRSVYGIYDMAGNVSEWVEDYYDQFAFERLEMINPVYDKETKTRVYRGGSWDATKVNVRASKRFAATPGRKDAIVGFRCGKSSEKEKSVAK</sequence>
<dbReference type="InterPro" id="IPR016187">
    <property type="entry name" value="CTDL_fold"/>
</dbReference>
<evidence type="ECO:0000313" key="3">
    <source>
        <dbReference type="EMBL" id="QPJ63139.1"/>
    </source>
</evidence>
<evidence type="ECO:0000256" key="1">
    <source>
        <dbReference type="SAM" id="Phobius"/>
    </source>
</evidence>
<organism evidence="3 4">
    <name type="scientific">Candidatus Nitronauta litoralis</name>
    <dbReference type="NCBI Taxonomy" id="2705533"/>
    <lineage>
        <taxon>Bacteria</taxon>
        <taxon>Pseudomonadati</taxon>
        <taxon>Nitrospinota/Tectimicrobiota group</taxon>
        <taxon>Nitrospinota</taxon>
        <taxon>Nitrospinia</taxon>
        <taxon>Nitrospinales</taxon>
        <taxon>Nitrospinaceae</taxon>
        <taxon>Candidatus Nitronauta</taxon>
    </lineage>
</organism>
<keyword evidence="1" id="KW-0472">Membrane</keyword>
<dbReference type="InterPro" id="IPR005532">
    <property type="entry name" value="SUMF_dom"/>
</dbReference>
<accession>A0A7T0G170</accession>
<dbReference type="GO" id="GO:0120147">
    <property type="term" value="F:formylglycine-generating oxidase activity"/>
    <property type="evidence" value="ECO:0007669"/>
    <property type="project" value="TreeGrafter"/>
</dbReference>